<reference evidence="1" key="1">
    <citation type="submission" date="2022-02" db="EMBL/GenBank/DDBJ databases">
        <title>Vibrio sp. nov, a new bacterium isolated from seawater.</title>
        <authorList>
            <person name="Yuan Y."/>
        </authorList>
    </citation>
    <scope>NUCLEOTIDE SEQUENCE</scope>
    <source>
        <strain evidence="1">ZSDZ65</strain>
    </source>
</reference>
<proteinExistence type="predicted"/>
<dbReference type="Gene3D" id="3.40.50.2300">
    <property type="match status" value="2"/>
</dbReference>
<accession>A0A9X3CST4</accession>
<dbReference type="SUPFAM" id="SSF53822">
    <property type="entry name" value="Periplasmic binding protein-like I"/>
    <property type="match status" value="1"/>
</dbReference>
<sequence length="393" mass="44615">MFNRRDVIKSIGVLPAVTLPDVRFGLGAQGKNSEINIGIISEPNRCIKSTMERLGIEMALQDYGTCLDRPISVSVRTKENSHIPTKQLCYELIKKNKDNYIIGGVHPITSSIVAQVSQEKETLYFNTNSQPLNASTLNNKFIFNWGIDYRTATYRMLNALCIDDVSPIMIVHSQDYQYKKYTHWLKAMCISIGFSDIETFSICSFKSGDHLVDRIRIRKPRYLYLATSNNDSALIGSALVDTHIAQGVTVISGYKTWSDIDGQQPCSAFPSNWFHNHDLDAVNDFSVRYRTFVNRHHPASKQSRVLNAPNSVFYNAYMAMGSLLEALSQREGLGPYSMIDYFEGRTFSARQRMQTSKAWIDPNSHNCIQDIYRVSPQFDAVNRLSTYKVHGQI</sequence>
<dbReference type="AlphaFoldDB" id="A0A9X3CST4"/>
<protein>
    <submittedName>
        <fullName evidence="1">ABC transporter substrate-binding protein</fullName>
    </submittedName>
</protein>
<organism evidence="1 2">
    <name type="scientific">Vibrio qingdaonensis</name>
    <dbReference type="NCBI Taxonomy" id="2829491"/>
    <lineage>
        <taxon>Bacteria</taxon>
        <taxon>Pseudomonadati</taxon>
        <taxon>Pseudomonadota</taxon>
        <taxon>Gammaproteobacteria</taxon>
        <taxon>Vibrionales</taxon>
        <taxon>Vibrionaceae</taxon>
        <taxon>Vibrio</taxon>
    </lineage>
</organism>
<dbReference type="InterPro" id="IPR028082">
    <property type="entry name" value="Peripla_BP_I"/>
</dbReference>
<comment type="caution">
    <text evidence="1">The sequence shown here is derived from an EMBL/GenBank/DDBJ whole genome shotgun (WGS) entry which is preliminary data.</text>
</comment>
<gene>
    <name evidence="1" type="ORF">MD535_23790</name>
</gene>
<dbReference type="RefSeq" id="WP_265677666.1">
    <property type="nucleotide sequence ID" value="NZ_JAKRRY010000057.1"/>
</dbReference>
<keyword evidence="2" id="KW-1185">Reference proteome</keyword>
<evidence type="ECO:0000313" key="1">
    <source>
        <dbReference type="EMBL" id="MCW8349017.1"/>
    </source>
</evidence>
<evidence type="ECO:0000313" key="2">
    <source>
        <dbReference type="Proteomes" id="UP001155587"/>
    </source>
</evidence>
<name>A0A9X3CST4_9VIBR</name>
<dbReference type="EMBL" id="JAKRRY010000057">
    <property type="protein sequence ID" value="MCW8349017.1"/>
    <property type="molecule type" value="Genomic_DNA"/>
</dbReference>
<dbReference type="Proteomes" id="UP001155587">
    <property type="component" value="Unassembled WGS sequence"/>
</dbReference>